<dbReference type="PANTHER" id="PTHR43210:SF2">
    <property type="entry name" value="ATP-DEPENDENT DETHIOBIOTIN SYNTHETASE BIOD 2"/>
    <property type="match status" value="1"/>
</dbReference>
<gene>
    <name evidence="9" type="primary">bioD</name>
    <name evidence="10" type="ordered locus">Deba_0608</name>
</gene>
<dbReference type="UniPathway" id="UPA00078">
    <property type="reaction ID" value="UER00161"/>
</dbReference>
<dbReference type="GO" id="GO:0000287">
    <property type="term" value="F:magnesium ion binding"/>
    <property type="evidence" value="ECO:0007669"/>
    <property type="project" value="UniProtKB-UniRule"/>
</dbReference>
<comment type="pathway">
    <text evidence="9">Cofactor biosynthesis; biotin biosynthesis; biotin from 7,8-diaminononanoate: step 1/2.</text>
</comment>
<keyword evidence="3 9" id="KW-0479">Metal-binding</keyword>
<feature type="binding site" evidence="9">
    <location>
        <position position="118"/>
    </location>
    <ligand>
        <name>Mg(2+)</name>
        <dbReference type="ChEBI" id="CHEBI:18420"/>
    </ligand>
</feature>
<sequence length="246" mass="25326">MPLGKGLFIAGSDTGVGKTMVSAGLTAALRQRGLDAGYLKPVGTEAQCVDGRPVNPDAVFVGRMAELPEPAWRLNPFCLSAPLSPLAAARREGVTLDFGQIVAACRQALDEREFCVIEGAGGVMVPLCEGKLMLDLMAELALPVLVVGRPGLGTINHTLLTMLAARSRGLAVVGFVFSGGGEGVELDPSRHANPALTEEFGGAPYLGALPDMGGGEISPRALRAAAGAWLDIDGLLAALNRATNQG</sequence>
<dbReference type="STRING" id="644282.Deba_0608"/>
<comment type="function">
    <text evidence="9">Catalyzes a mechanistically unusual reaction, the ATP-dependent insertion of CO2 between the N7 and N8 nitrogen atoms of 7,8-diaminopelargonic acid (DAPA, also called 7,8-diammoniononanoate) to form a ureido ring.</text>
</comment>
<dbReference type="HAMAP" id="MF_00336">
    <property type="entry name" value="BioD"/>
    <property type="match status" value="1"/>
</dbReference>
<dbReference type="InterPro" id="IPR027417">
    <property type="entry name" value="P-loop_NTPase"/>
</dbReference>
<comment type="catalytic activity">
    <reaction evidence="9">
        <text>(7R,8S)-7,8-diammoniononanoate + CO2 + ATP = (4R,5S)-dethiobiotin + ADP + phosphate + 3 H(+)</text>
        <dbReference type="Rhea" id="RHEA:15805"/>
        <dbReference type="ChEBI" id="CHEBI:15378"/>
        <dbReference type="ChEBI" id="CHEBI:16526"/>
        <dbReference type="ChEBI" id="CHEBI:30616"/>
        <dbReference type="ChEBI" id="CHEBI:43474"/>
        <dbReference type="ChEBI" id="CHEBI:149469"/>
        <dbReference type="ChEBI" id="CHEBI:149473"/>
        <dbReference type="ChEBI" id="CHEBI:456216"/>
        <dbReference type="EC" id="6.3.3.3"/>
    </reaction>
</comment>
<evidence type="ECO:0000313" key="10">
    <source>
        <dbReference type="EMBL" id="ADK83980.1"/>
    </source>
</evidence>
<evidence type="ECO:0000256" key="8">
    <source>
        <dbReference type="ARBA" id="ARBA00047386"/>
    </source>
</evidence>
<evidence type="ECO:0000256" key="2">
    <source>
        <dbReference type="ARBA" id="ARBA00022598"/>
    </source>
</evidence>
<protein>
    <recommendedName>
        <fullName evidence="9">ATP-dependent dethiobiotin synthetase BioD</fullName>
        <ecNumber evidence="9">6.3.3.3</ecNumber>
    </recommendedName>
    <alternativeName>
        <fullName evidence="9">DTB synthetase</fullName>
        <shortName evidence="9">DTBS</shortName>
    </alternativeName>
    <alternativeName>
        <fullName evidence="9">Dethiobiotin synthase</fullName>
    </alternativeName>
</protein>
<evidence type="ECO:0000256" key="5">
    <source>
        <dbReference type="ARBA" id="ARBA00022756"/>
    </source>
</evidence>
<organism evidence="10 11">
    <name type="scientific">Desulfarculus baarsii (strain ATCC 33931 / DSM 2075 / LMG 7858 / VKM B-1802 / 2st14)</name>
    <dbReference type="NCBI Taxonomy" id="644282"/>
    <lineage>
        <taxon>Bacteria</taxon>
        <taxon>Pseudomonadati</taxon>
        <taxon>Thermodesulfobacteriota</taxon>
        <taxon>Desulfarculia</taxon>
        <taxon>Desulfarculales</taxon>
        <taxon>Desulfarculaceae</taxon>
        <taxon>Desulfarculus</taxon>
    </lineage>
</organism>
<comment type="subcellular location">
    <subcellularLocation>
        <location evidence="9">Cytoplasm</location>
    </subcellularLocation>
</comment>
<feature type="active site" evidence="9">
    <location>
        <position position="40"/>
    </location>
</feature>
<dbReference type="KEGG" id="dbr:Deba_0608"/>
<evidence type="ECO:0000256" key="6">
    <source>
        <dbReference type="ARBA" id="ARBA00022840"/>
    </source>
</evidence>
<comment type="caution">
    <text evidence="9">Lacks conserved residue(s) required for the propagation of feature annotation.</text>
</comment>
<dbReference type="GO" id="GO:0005829">
    <property type="term" value="C:cytosol"/>
    <property type="evidence" value="ECO:0007669"/>
    <property type="project" value="TreeGrafter"/>
</dbReference>
<evidence type="ECO:0000256" key="4">
    <source>
        <dbReference type="ARBA" id="ARBA00022741"/>
    </source>
</evidence>
<dbReference type="EC" id="6.3.3.3" evidence="9"/>
<keyword evidence="1 9" id="KW-0963">Cytoplasm</keyword>
<keyword evidence="2 9" id="KW-0436">Ligase</keyword>
<dbReference type="eggNOG" id="COG0132">
    <property type="taxonomic scope" value="Bacteria"/>
</dbReference>
<dbReference type="OrthoDB" id="9802097at2"/>
<evidence type="ECO:0000256" key="7">
    <source>
        <dbReference type="ARBA" id="ARBA00022842"/>
    </source>
</evidence>
<evidence type="ECO:0000256" key="3">
    <source>
        <dbReference type="ARBA" id="ARBA00022723"/>
    </source>
</evidence>
<dbReference type="AlphaFoldDB" id="E1QEJ4"/>
<evidence type="ECO:0000256" key="1">
    <source>
        <dbReference type="ARBA" id="ARBA00022490"/>
    </source>
</evidence>
<dbReference type="Pfam" id="PF13500">
    <property type="entry name" value="AAA_26"/>
    <property type="match status" value="1"/>
</dbReference>
<keyword evidence="5 9" id="KW-0093">Biotin biosynthesis</keyword>
<dbReference type="RefSeq" id="WP_013257435.1">
    <property type="nucleotide sequence ID" value="NC_014365.1"/>
</dbReference>
<feature type="binding site" evidence="9">
    <location>
        <position position="19"/>
    </location>
    <ligand>
        <name>Mg(2+)</name>
        <dbReference type="ChEBI" id="CHEBI:18420"/>
    </ligand>
</feature>
<dbReference type="InterPro" id="IPR004472">
    <property type="entry name" value="DTB_synth_BioD"/>
</dbReference>
<accession>E1QEJ4</accession>
<dbReference type="GO" id="GO:0005524">
    <property type="term" value="F:ATP binding"/>
    <property type="evidence" value="ECO:0007669"/>
    <property type="project" value="UniProtKB-UniRule"/>
</dbReference>
<keyword evidence="7 9" id="KW-0460">Magnesium</keyword>
<dbReference type="CDD" id="cd03109">
    <property type="entry name" value="DTBS"/>
    <property type="match status" value="1"/>
</dbReference>
<feature type="binding site" evidence="9">
    <location>
        <begin position="118"/>
        <end position="121"/>
    </location>
    <ligand>
        <name>ATP</name>
        <dbReference type="ChEBI" id="CHEBI:30616"/>
    </ligand>
</feature>
<dbReference type="PIRSF" id="PIRSF006755">
    <property type="entry name" value="DTB_synth"/>
    <property type="match status" value="1"/>
</dbReference>
<keyword evidence="11" id="KW-1185">Reference proteome</keyword>
<evidence type="ECO:0000256" key="9">
    <source>
        <dbReference type="HAMAP-Rule" id="MF_00336"/>
    </source>
</evidence>
<dbReference type="Proteomes" id="UP000009047">
    <property type="component" value="Chromosome"/>
</dbReference>
<comment type="similarity">
    <text evidence="9">Belongs to the dethiobiotin synthetase family.</text>
</comment>
<dbReference type="PANTHER" id="PTHR43210">
    <property type="entry name" value="DETHIOBIOTIN SYNTHETASE"/>
    <property type="match status" value="1"/>
</dbReference>
<comment type="subunit">
    <text evidence="9">Homodimer.</text>
</comment>
<dbReference type="SUPFAM" id="SSF52540">
    <property type="entry name" value="P-loop containing nucleoside triphosphate hydrolases"/>
    <property type="match status" value="1"/>
</dbReference>
<feature type="binding site" evidence="9">
    <location>
        <position position="57"/>
    </location>
    <ligand>
        <name>Mg(2+)</name>
        <dbReference type="ChEBI" id="CHEBI:18420"/>
    </ligand>
</feature>
<feature type="binding site" evidence="9">
    <location>
        <position position="44"/>
    </location>
    <ligand>
        <name>substrate</name>
    </ligand>
</feature>
<reference evidence="10 11" key="1">
    <citation type="journal article" date="2010" name="Stand. Genomic Sci.">
        <title>Complete genome sequence of Desulfarculus baarsii type strain (2st14).</title>
        <authorList>
            <person name="Sun H."/>
            <person name="Spring S."/>
            <person name="Lapidus A."/>
            <person name="Davenport K."/>
            <person name="Del Rio T.G."/>
            <person name="Tice H."/>
            <person name="Nolan M."/>
            <person name="Copeland A."/>
            <person name="Cheng J.F."/>
            <person name="Lucas S."/>
            <person name="Tapia R."/>
            <person name="Goodwin L."/>
            <person name="Pitluck S."/>
            <person name="Ivanova N."/>
            <person name="Pagani I."/>
            <person name="Mavromatis K."/>
            <person name="Ovchinnikova G."/>
            <person name="Pati A."/>
            <person name="Chen A."/>
            <person name="Palaniappan K."/>
            <person name="Hauser L."/>
            <person name="Chang Y.J."/>
            <person name="Jeffries C.D."/>
            <person name="Detter J.C."/>
            <person name="Han C."/>
            <person name="Rohde M."/>
            <person name="Brambilla E."/>
            <person name="Goker M."/>
            <person name="Woyke T."/>
            <person name="Bristow J."/>
            <person name="Eisen J.A."/>
            <person name="Markowitz V."/>
            <person name="Hugenholtz P."/>
            <person name="Kyrpides N.C."/>
            <person name="Klenk H.P."/>
            <person name="Land M."/>
        </authorList>
    </citation>
    <scope>NUCLEOTIDE SEQUENCE [LARGE SCALE GENOMIC DNA]</scope>
    <source>
        <strain evidence="11">ATCC 33931 / DSM 2075 / LMG 7858 / VKM B-1802 / 2st14</strain>
    </source>
</reference>
<dbReference type="GO" id="GO:0004141">
    <property type="term" value="F:dethiobiotin synthase activity"/>
    <property type="evidence" value="ECO:0007669"/>
    <property type="project" value="UniProtKB-UniRule"/>
</dbReference>
<comment type="catalytic activity">
    <reaction evidence="8">
        <text>(7R,8S)-8-amino-7-(carboxyamino)nonanoate + ATP = (4R,5S)-dethiobiotin + ADP + phosphate + H(+)</text>
        <dbReference type="Rhea" id="RHEA:63684"/>
        <dbReference type="ChEBI" id="CHEBI:15378"/>
        <dbReference type="ChEBI" id="CHEBI:30616"/>
        <dbReference type="ChEBI" id="CHEBI:43474"/>
        <dbReference type="ChEBI" id="CHEBI:149470"/>
        <dbReference type="ChEBI" id="CHEBI:149473"/>
        <dbReference type="ChEBI" id="CHEBI:456216"/>
    </reaction>
</comment>
<dbReference type="GO" id="GO:0009102">
    <property type="term" value="P:biotin biosynthetic process"/>
    <property type="evidence" value="ECO:0007669"/>
    <property type="project" value="UniProtKB-UniRule"/>
</dbReference>
<feature type="binding site" evidence="9">
    <location>
        <position position="57"/>
    </location>
    <ligand>
        <name>ATP</name>
        <dbReference type="ChEBI" id="CHEBI:30616"/>
    </ligand>
</feature>
<comment type="cofactor">
    <cofactor evidence="9">
        <name>Mg(2+)</name>
        <dbReference type="ChEBI" id="CHEBI:18420"/>
    </cofactor>
</comment>
<name>E1QEJ4_DESB2</name>
<dbReference type="Gene3D" id="3.40.50.300">
    <property type="entry name" value="P-loop containing nucleotide triphosphate hydrolases"/>
    <property type="match status" value="1"/>
</dbReference>
<evidence type="ECO:0000313" key="11">
    <source>
        <dbReference type="Proteomes" id="UP000009047"/>
    </source>
</evidence>
<dbReference type="HOGENOM" id="CLU_072551_3_1_7"/>
<keyword evidence="4 9" id="KW-0547">Nucleotide-binding</keyword>
<dbReference type="NCBIfam" id="TIGR00347">
    <property type="entry name" value="bioD"/>
    <property type="match status" value="1"/>
</dbReference>
<keyword evidence="6 9" id="KW-0067">ATP-binding</keyword>
<proteinExistence type="inferred from homology"/>
<dbReference type="EMBL" id="CP002085">
    <property type="protein sequence ID" value="ADK83980.1"/>
    <property type="molecule type" value="Genomic_DNA"/>
</dbReference>